<dbReference type="RefSeq" id="WP_226542168.1">
    <property type="nucleotide sequence ID" value="NZ_CP129013.1"/>
</dbReference>
<name>A0ABY9JXM4_9BACI</name>
<organism evidence="2 3">
    <name type="scientific">Bacillus carboniphilus</name>
    <dbReference type="NCBI Taxonomy" id="86663"/>
    <lineage>
        <taxon>Bacteria</taxon>
        <taxon>Bacillati</taxon>
        <taxon>Bacillota</taxon>
        <taxon>Bacilli</taxon>
        <taxon>Bacillales</taxon>
        <taxon>Bacillaceae</taxon>
        <taxon>Bacillus</taxon>
    </lineage>
</organism>
<evidence type="ECO:0000313" key="3">
    <source>
        <dbReference type="Proteomes" id="UP001197974"/>
    </source>
</evidence>
<proteinExistence type="predicted"/>
<evidence type="ECO:0000256" key="1">
    <source>
        <dbReference type="SAM" id="Phobius"/>
    </source>
</evidence>
<reference evidence="2 3" key="1">
    <citation type="submission" date="2023-06" db="EMBL/GenBank/DDBJ databases">
        <title>Five Gram-positive bacteria isolated from mangrove sediments in Shenzhen, Guangdong, China.</title>
        <authorList>
            <person name="Yu S."/>
            <person name="Zheng W."/>
            <person name="Huang Y."/>
        </authorList>
    </citation>
    <scope>NUCLEOTIDE SEQUENCE [LARGE SCALE GENOMIC DNA]</scope>
    <source>
        <strain evidence="2 3">SaN35-3</strain>
    </source>
</reference>
<keyword evidence="1" id="KW-0472">Membrane</keyword>
<feature type="transmembrane region" description="Helical" evidence="1">
    <location>
        <begin position="100"/>
        <end position="120"/>
    </location>
</feature>
<feature type="transmembrane region" description="Helical" evidence="1">
    <location>
        <begin position="126"/>
        <end position="145"/>
    </location>
</feature>
<gene>
    <name evidence="2" type="ORF">LC087_08370</name>
</gene>
<dbReference type="Proteomes" id="UP001197974">
    <property type="component" value="Chromosome"/>
</dbReference>
<evidence type="ECO:0000313" key="2">
    <source>
        <dbReference type="EMBL" id="WLR44095.1"/>
    </source>
</evidence>
<sequence>MKVVTRGVFTIIMLMLFGWQLIYFYNANIDIVHFIKNDSTDSFMFEINMIPTLLLILTVAGYYFFIKDARKNFFRIKPDEFEEKDEREKQITSQACRTSYVSMMYASPIICGLFVFYPFISDLIPYYPILVFLLLPLTQIITYLISWRRSYLN</sequence>
<keyword evidence="1" id="KW-0812">Transmembrane</keyword>
<feature type="transmembrane region" description="Helical" evidence="1">
    <location>
        <begin position="45"/>
        <end position="65"/>
    </location>
</feature>
<keyword evidence="3" id="KW-1185">Reference proteome</keyword>
<dbReference type="EMBL" id="CP129013">
    <property type="protein sequence ID" value="WLR44095.1"/>
    <property type="molecule type" value="Genomic_DNA"/>
</dbReference>
<accession>A0ABY9JXM4</accession>
<feature type="transmembrane region" description="Helical" evidence="1">
    <location>
        <begin position="7"/>
        <end position="25"/>
    </location>
</feature>
<protein>
    <submittedName>
        <fullName evidence="2">Uncharacterized protein</fullName>
    </submittedName>
</protein>
<keyword evidence="1" id="KW-1133">Transmembrane helix</keyword>